<evidence type="ECO:0000313" key="10">
    <source>
        <dbReference type="Proteomes" id="UP000441208"/>
    </source>
</evidence>
<evidence type="ECO:0000313" key="7">
    <source>
        <dbReference type="Proteomes" id="UP000437068"/>
    </source>
</evidence>
<dbReference type="Proteomes" id="UP000476176">
    <property type="component" value="Unassembled WGS sequence"/>
</dbReference>
<dbReference type="EMBL" id="QXGA01001095">
    <property type="protein sequence ID" value="KAE9129271.1"/>
    <property type="molecule type" value="Genomic_DNA"/>
</dbReference>
<dbReference type="Proteomes" id="UP000460718">
    <property type="component" value="Unassembled WGS sequence"/>
</dbReference>
<dbReference type="AlphaFoldDB" id="A0A6A3JQS1"/>
<accession>A0A6A3JQS1</accession>
<evidence type="ECO:0000313" key="11">
    <source>
        <dbReference type="Proteomes" id="UP000460718"/>
    </source>
</evidence>
<evidence type="ECO:0000313" key="2">
    <source>
        <dbReference type="EMBL" id="KAE9095902.1"/>
    </source>
</evidence>
<name>A0A6A3JQS1_9STRA</name>
<comment type="caution">
    <text evidence="1">The sequence shown here is derived from an EMBL/GenBank/DDBJ whole genome shotgun (WGS) entry which is preliminary data.</text>
</comment>
<evidence type="ECO:0000313" key="5">
    <source>
        <dbReference type="EMBL" id="KAE9212158.1"/>
    </source>
</evidence>
<evidence type="ECO:0000313" key="4">
    <source>
        <dbReference type="EMBL" id="KAE9210752.1"/>
    </source>
</evidence>
<dbReference type="EMBL" id="QXFW01001117">
    <property type="protein sequence ID" value="KAE8996252.1"/>
    <property type="molecule type" value="Genomic_DNA"/>
</dbReference>
<dbReference type="Proteomes" id="UP000437068">
    <property type="component" value="Unassembled WGS sequence"/>
</dbReference>
<evidence type="ECO:0000313" key="1">
    <source>
        <dbReference type="EMBL" id="KAE8996252.1"/>
    </source>
</evidence>
<dbReference type="Proteomes" id="UP000441208">
    <property type="component" value="Unassembled WGS sequence"/>
</dbReference>
<dbReference type="Proteomes" id="UP000440732">
    <property type="component" value="Unassembled WGS sequence"/>
</dbReference>
<evidence type="ECO:0000313" key="3">
    <source>
        <dbReference type="EMBL" id="KAE9129271.1"/>
    </source>
</evidence>
<evidence type="ECO:0000313" key="6">
    <source>
        <dbReference type="EMBL" id="KAE9297499.1"/>
    </source>
</evidence>
<gene>
    <name evidence="6" type="ORF">PF001_g16378</name>
    <name evidence="5" type="ORF">PF002_g18327</name>
    <name evidence="4" type="ORF">PF004_g16109</name>
    <name evidence="3" type="ORF">PF006_g16064</name>
    <name evidence="2" type="ORF">PF007_g17214</name>
    <name evidence="1" type="ORF">PF011_g15978</name>
</gene>
<dbReference type="EMBL" id="QXFZ01001151">
    <property type="protein sequence ID" value="KAE9095902.1"/>
    <property type="molecule type" value="Genomic_DNA"/>
</dbReference>
<dbReference type="EMBL" id="QXGE01001121">
    <property type="protein sequence ID" value="KAE9297499.1"/>
    <property type="molecule type" value="Genomic_DNA"/>
</dbReference>
<evidence type="ECO:0000313" key="8">
    <source>
        <dbReference type="Proteomes" id="UP000440367"/>
    </source>
</evidence>
<proteinExistence type="predicted"/>
<dbReference type="EMBL" id="QXGC01001120">
    <property type="protein sequence ID" value="KAE9210752.1"/>
    <property type="molecule type" value="Genomic_DNA"/>
</dbReference>
<organism evidence="1 11">
    <name type="scientific">Phytophthora fragariae</name>
    <dbReference type="NCBI Taxonomy" id="53985"/>
    <lineage>
        <taxon>Eukaryota</taxon>
        <taxon>Sar</taxon>
        <taxon>Stramenopiles</taxon>
        <taxon>Oomycota</taxon>
        <taxon>Peronosporomycetes</taxon>
        <taxon>Peronosporales</taxon>
        <taxon>Peronosporaceae</taxon>
        <taxon>Phytophthora</taxon>
    </lineage>
</organism>
<protein>
    <recommendedName>
        <fullName evidence="13">DDE-1 domain-containing protein</fullName>
    </recommendedName>
</protein>
<dbReference type="Proteomes" id="UP000440367">
    <property type="component" value="Unassembled WGS sequence"/>
</dbReference>
<reference evidence="11 12" key="1">
    <citation type="submission" date="2018-09" db="EMBL/GenBank/DDBJ databases">
        <title>Genomic investigation of the strawberry pathogen Phytophthora fragariae indicates pathogenicity is determined by transcriptional variation in three key races.</title>
        <authorList>
            <person name="Adams T.M."/>
            <person name="Armitage A.D."/>
            <person name="Sobczyk M.K."/>
            <person name="Bates H.J."/>
            <person name="Dunwell J.M."/>
            <person name="Nellist C.F."/>
            <person name="Harrison R.J."/>
        </authorList>
    </citation>
    <scope>NUCLEOTIDE SEQUENCE [LARGE SCALE GENOMIC DNA]</scope>
    <source>
        <strain evidence="6 7">A4</strain>
        <strain evidence="5 8">BC-1</strain>
        <strain evidence="4 12">BC-23</strain>
        <strain evidence="3 9">NOV-5</strain>
        <strain evidence="2 10">NOV-71</strain>
        <strain evidence="1 11">SCRP245</strain>
    </source>
</reference>
<evidence type="ECO:0000313" key="12">
    <source>
        <dbReference type="Proteomes" id="UP000476176"/>
    </source>
</evidence>
<sequence>MDGLASGEKVPVPEREDIVKWLVNAWKSISQNTIIKTFKSIGYGVPDNAVKPPTASAVERTAVTGATADPVVATEPETDLEGDEEVVLEEAEALHITL</sequence>
<evidence type="ECO:0000313" key="9">
    <source>
        <dbReference type="Proteomes" id="UP000440732"/>
    </source>
</evidence>
<evidence type="ECO:0008006" key="13">
    <source>
        <dbReference type="Google" id="ProtNLM"/>
    </source>
</evidence>
<dbReference type="EMBL" id="QXGD01001196">
    <property type="protein sequence ID" value="KAE9212158.1"/>
    <property type="molecule type" value="Genomic_DNA"/>
</dbReference>